<dbReference type="STRING" id="48269.A0A183M5S0"/>
<accession>A0A183M5S0</accession>
<keyword evidence="2" id="KW-1185">Reference proteome</keyword>
<protein>
    <submittedName>
        <fullName evidence="1">Uncharacterized protein</fullName>
    </submittedName>
</protein>
<reference evidence="1 2" key="1">
    <citation type="submission" date="2018-11" db="EMBL/GenBank/DDBJ databases">
        <authorList>
            <consortium name="Pathogen Informatics"/>
        </authorList>
    </citation>
    <scope>NUCLEOTIDE SEQUENCE [LARGE SCALE GENOMIC DNA]</scope>
    <source>
        <strain evidence="1 2">Zambia</strain>
    </source>
</reference>
<sequence>MFRLRYDVDRFVISSSRMIHNHPCDEKCLKNDPWFRRLSKDQLKVVLPMVEAGSSAESIVKYAEENVKKTITVHYVNNLKYKFVERKLISYIYGFLGCGSLNDVPMSSRTLLNKLTSFAAKIVAVNYKRVRTMRHEFIEGECIQCYDKGMMYVVDSSRARCACERFNDYMLPCGHILYAHSKDLIRGGMSGSQHTWIVLFNSLDRLRFGNLDDGHI</sequence>
<dbReference type="PROSITE" id="PS50966">
    <property type="entry name" value="ZF_SWIM"/>
    <property type="match status" value="1"/>
</dbReference>
<proteinExistence type="predicted"/>
<gene>
    <name evidence="1" type="ORF">SMRZ_LOCUS11396</name>
</gene>
<dbReference type="AlphaFoldDB" id="A0A183M5S0"/>
<name>A0A183M5S0_9TREM</name>
<dbReference type="EMBL" id="UZAI01006379">
    <property type="protein sequence ID" value="VDO95136.1"/>
    <property type="molecule type" value="Genomic_DNA"/>
</dbReference>
<evidence type="ECO:0000313" key="1">
    <source>
        <dbReference type="EMBL" id="VDO95136.1"/>
    </source>
</evidence>
<dbReference type="Proteomes" id="UP000277204">
    <property type="component" value="Unassembled WGS sequence"/>
</dbReference>
<organism evidence="1 2">
    <name type="scientific">Schistosoma margrebowiei</name>
    <dbReference type="NCBI Taxonomy" id="48269"/>
    <lineage>
        <taxon>Eukaryota</taxon>
        <taxon>Metazoa</taxon>
        <taxon>Spiralia</taxon>
        <taxon>Lophotrochozoa</taxon>
        <taxon>Platyhelminthes</taxon>
        <taxon>Trematoda</taxon>
        <taxon>Digenea</taxon>
        <taxon>Strigeidida</taxon>
        <taxon>Schistosomatoidea</taxon>
        <taxon>Schistosomatidae</taxon>
        <taxon>Schistosoma</taxon>
    </lineage>
</organism>
<dbReference type="GO" id="GO:0008270">
    <property type="term" value="F:zinc ion binding"/>
    <property type="evidence" value="ECO:0007669"/>
    <property type="project" value="InterPro"/>
</dbReference>
<evidence type="ECO:0000313" key="2">
    <source>
        <dbReference type="Proteomes" id="UP000277204"/>
    </source>
</evidence>
<dbReference type="InterPro" id="IPR007527">
    <property type="entry name" value="Znf_SWIM"/>
</dbReference>